<dbReference type="PANTHER" id="PTHR47894">
    <property type="entry name" value="HTH-TYPE TRANSCRIPTIONAL REGULATOR GADX"/>
    <property type="match status" value="1"/>
</dbReference>
<dbReference type="Pfam" id="PF12833">
    <property type="entry name" value="HTH_18"/>
    <property type="match status" value="1"/>
</dbReference>
<dbReference type="AlphaFoldDB" id="A0A4S2HAF2"/>
<keyword evidence="3" id="KW-0804">Transcription</keyword>
<dbReference type="EMBL" id="SRXV01000003">
    <property type="protein sequence ID" value="TGY92578.1"/>
    <property type="molecule type" value="Genomic_DNA"/>
</dbReference>
<keyword evidence="1" id="KW-0805">Transcription regulation</keyword>
<reference evidence="5 6" key="1">
    <citation type="journal article" date="2013" name="Int. J. Syst. Evol. Microbiol.">
        <title>Marinicauda pacifica gen. nov., sp. nov., a prosthecate alphaproteobacterium of the family Hyphomonadaceae isolated from deep seawater.</title>
        <authorList>
            <person name="Zhang X.Y."/>
            <person name="Li G.W."/>
            <person name="Wang C.S."/>
            <person name="Zhang Y.J."/>
            <person name="Xu X.W."/>
            <person name="Li H."/>
            <person name="Liu A."/>
            <person name="Liu C."/>
            <person name="Xie B.B."/>
            <person name="Qin Q.L."/>
            <person name="Xu Z."/>
            <person name="Chen X.L."/>
            <person name="Zhou B.C."/>
            <person name="Zhang Y.Z."/>
        </authorList>
    </citation>
    <scope>NUCLEOTIDE SEQUENCE [LARGE SCALE GENOMIC DNA]</scope>
    <source>
        <strain evidence="5 6">P-1 km-3</strain>
    </source>
</reference>
<protein>
    <submittedName>
        <fullName evidence="5">AraC family transcriptional regulator</fullName>
    </submittedName>
</protein>
<dbReference type="PROSITE" id="PS01124">
    <property type="entry name" value="HTH_ARAC_FAMILY_2"/>
    <property type="match status" value="1"/>
</dbReference>
<dbReference type="GO" id="GO:0005829">
    <property type="term" value="C:cytosol"/>
    <property type="evidence" value="ECO:0007669"/>
    <property type="project" value="TreeGrafter"/>
</dbReference>
<evidence type="ECO:0000256" key="2">
    <source>
        <dbReference type="ARBA" id="ARBA00023125"/>
    </source>
</evidence>
<accession>A0A4S2HAF2</accession>
<dbReference type="SMART" id="SM00342">
    <property type="entry name" value="HTH_ARAC"/>
    <property type="match status" value="1"/>
</dbReference>
<dbReference type="PANTHER" id="PTHR47894:SF4">
    <property type="entry name" value="HTH-TYPE TRANSCRIPTIONAL REGULATOR GADX"/>
    <property type="match status" value="1"/>
</dbReference>
<dbReference type="Pfam" id="PF12625">
    <property type="entry name" value="Arabinose_bd"/>
    <property type="match status" value="1"/>
</dbReference>
<dbReference type="OrthoDB" id="9805730at2"/>
<dbReference type="InterPro" id="IPR009057">
    <property type="entry name" value="Homeodomain-like_sf"/>
</dbReference>
<gene>
    <name evidence="5" type="ORF">E5162_12245</name>
</gene>
<dbReference type="GO" id="GO:0003700">
    <property type="term" value="F:DNA-binding transcription factor activity"/>
    <property type="evidence" value="ECO:0007669"/>
    <property type="project" value="InterPro"/>
</dbReference>
<proteinExistence type="predicted"/>
<dbReference type="SUPFAM" id="SSF46689">
    <property type="entry name" value="Homeodomain-like"/>
    <property type="match status" value="1"/>
</dbReference>
<organism evidence="5 6">
    <name type="scientific">Marinicauda pacifica</name>
    <dbReference type="NCBI Taxonomy" id="1133559"/>
    <lineage>
        <taxon>Bacteria</taxon>
        <taxon>Pseudomonadati</taxon>
        <taxon>Pseudomonadota</taxon>
        <taxon>Alphaproteobacteria</taxon>
        <taxon>Maricaulales</taxon>
        <taxon>Maricaulaceae</taxon>
        <taxon>Marinicauda</taxon>
    </lineage>
</organism>
<name>A0A4S2HAF2_9PROT</name>
<evidence type="ECO:0000256" key="3">
    <source>
        <dbReference type="ARBA" id="ARBA00023163"/>
    </source>
</evidence>
<evidence type="ECO:0000259" key="4">
    <source>
        <dbReference type="PROSITE" id="PS01124"/>
    </source>
</evidence>
<keyword evidence="6" id="KW-1185">Reference proteome</keyword>
<evidence type="ECO:0000256" key="1">
    <source>
        <dbReference type="ARBA" id="ARBA00023015"/>
    </source>
</evidence>
<dbReference type="InterPro" id="IPR018060">
    <property type="entry name" value="HTH_AraC"/>
</dbReference>
<dbReference type="InterPro" id="IPR032687">
    <property type="entry name" value="AraC-type_N"/>
</dbReference>
<evidence type="ECO:0000313" key="6">
    <source>
        <dbReference type="Proteomes" id="UP000305451"/>
    </source>
</evidence>
<comment type="caution">
    <text evidence="5">The sequence shown here is derived from an EMBL/GenBank/DDBJ whole genome shotgun (WGS) entry which is preliminary data.</text>
</comment>
<dbReference type="Proteomes" id="UP000305451">
    <property type="component" value="Unassembled WGS sequence"/>
</dbReference>
<evidence type="ECO:0000313" key="5">
    <source>
        <dbReference type="EMBL" id="TGY92578.1"/>
    </source>
</evidence>
<dbReference type="GO" id="GO:0000976">
    <property type="term" value="F:transcription cis-regulatory region binding"/>
    <property type="evidence" value="ECO:0007669"/>
    <property type="project" value="TreeGrafter"/>
</dbReference>
<keyword evidence="2" id="KW-0238">DNA-binding</keyword>
<dbReference type="Gene3D" id="1.10.10.60">
    <property type="entry name" value="Homeodomain-like"/>
    <property type="match status" value="1"/>
</dbReference>
<feature type="domain" description="HTH araC/xylS-type" evidence="4">
    <location>
        <begin position="247"/>
        <end position="345"/>
    </location>
</feature>
<sequence length="352" mass="38305">MIERNVAPPPAGATVAAGLAASLVDFATGRGAQHTDLLARAELDETRLADIDGRVDLGRYLVLIDAARQVTGDPALVLRWAEAVGMAEVSIVGLIMEASATMGEAFVQMQRYGGLAMEIDAPASGPRYDLVRRGGELRMVERPMPLGIVPALTESAFARLVCGPRRFLEQPHVLAVHLAYAPPSYRSEYDRIFRCPVHFNASCNAMTLHPEILGWRVAQYPHYAFGVLAAKADILLAELEASKTVRGQVEAALLPILHEGEAGADRIAAQLGISRQTLFRRLQREDTSFRQVLGDLRQRLASDYLRGGKVSVNETAYLVGFSDPAAFSRAFKRWTGQGPKAFRRQNKGGSAV</sequence>